<keyword evidence="1" id="KW-1133">Transmembrane helix</keyword>
<dbReference type="Proteomes" id="UP000481153">
    <property type="component" value="Unassembled WGS sequence"/>
</dbReference>
<evidence type="ECO:0000313" key="3">
    <source>
        <dbReference type="Proteomes" id="UP000481153"/>
    </source>
</evidence>
<dbReference type="VEuPathDB" id="FungiDB:AeMF1_007807"/>
<evidence type="ECO:0000313" key="2">
    <source>
        <dbReference type="EMBL" id="KAF0725541.1"/>
    </source>
</evidence>
<keyword evidence="3" id="KW-1185">Reference proteome</keyword>
<keyword evidence="1" id="KW-0812">Transmembrane</keyword>
<protein>
    <submittedName>
        <fullName evidence="2">Uncharacterized protein</fullName>
    </submittedName>
</protein>
<proteinExistence type="predicted"/>
<keyword evidence="1" id="KW-0472">Membrane</keyword>
<comment type="caution">
    <text evidence="2">The sequence shown here is derived from an EMBL/GenBank/DDBJ whole genome shotgun (WGS) entry which is preliminary data.</text>
</comment>
<reference evidence="2 3" key="1">
    <citation type="submission" date="2019-07" db="EMBL/GenBank/DDBJ databases">
        <title>Genomics analysis of Aphanomyces spp. identifies a new class of oomycete effector associated with host adaptation.</title>
        <authorList>
            <person name="Gaulin E."/>
        </authorList>
    </citation>
    <scope>NUCLEOTIDE SEQUENCE [LARGE SCALE GENOMIC DNA]</scope>
    <source>
        <strain evidence="2 3">ATCC 201684</strain>
    </source>
</reference>
<name>A0A6G0WE19_9STRA</name>
<evidence type="ECO:0000256" key="1">
    <source>
        <dbReference type="SAM" id="Phobius"/>
    </source>
</evidence>
<organism evidence="2 3">
    <name type="scientific">Aphanomyces euteiches</name>
    <dbReference type="NCBI Taxonomy" id="100861"/>
    <lineage>
        <taxon>Eukaryota</taxon>
        <taxon>Sar</taxon>
        <taxon>Stramenopiles</taxon>
        <taxon>Oomycota</taxon>
        <taxon>Saprolegniomycetes</taxon>
        <taxon>Saprolegniales</taxon>
        <taxon>Verrucalvaceae</taxon>
        <taxon>Aphanomyces</taxon>
    </lineage>
</organism>
<dbReference type="AlphaFoldDB" id="A0A6G0WE19"/>
<feature type="transmembrane region" description="Helical" evidence="1">
    <location>
        <begin position="20"/>
        <end position="41"/>
    </location>
</feature>
<accession>A0A6G0WE19</accession>
<gene>
    <name evidence="2" type="ORF">Ae201684_016017</name>
</gene>
<sequence length="251" mass="28928">MNKVEALQQPNPSASFTRLSILYNVVFVLNLVTTPFTAYLGEPFPNSFGSKRLPTWTSFDEFVNETTTYFKQFYNNQTMLHETSLRDVQSNAFVLRRDMTLPYEISPSDITDYMIRMPASLFFSYDTSATTNITISKQCSYLESLYTRNQNIPLVAHFMRYTKRTLTIRKLLCLAIVLPIVLSCATQVMELSIKWCGYLFCPAWIVDHKIQSTLFQDVQRIIPHLSACLAMILVPHLLQPPVMPYVFTWAA</sequence>
<dbReference type="EMBL" id="VJMJ01000239">
    <property type="protein sequence ID" value="KAF0725541.1"/>
    <property type="molecule type" value="Genomic_DNA"/>
</dbReference>